<dbReference type="EMBL" id="JABSTU010000007">
    <property type="protein sequence ID" value="KAH8026420.1"/>
    <property type="molecule type" value="Genomic_DNA"/>
</dbReference>
<evidence type="ECO:0000313" key="1">
    <source>
        <dbReference type="EMBL" id="KAH8026420.1"/>
    </source>
</evidence>
<organism evidence="1 2">
    <name type="scientific">Rhipicephalus microplus</name>
    <name type="common">Cattle tick</name>
    <name type="synonym">Boophilus microplus</name>
    <dbReference type="NCBI Taxonomy" id="6941"/>
    <lineage>
        <taxon>Eukaryota</taxon>
        <taxon>Metazoa</taxon>
        <taxon>Ecdysozoa</taxon>
        <taxon>Arthropoda</taxon>
        <taxon>Chelicerata</taxon>
        <taxon>Arachnida</taxon>
        <taxon>Acari</taxon>
        <taxon>Parasitiformes</taxon>
        <taxon>Ixodida</taxon>
        <taxon>Ixodoidea</taxon>
        <taxon>Ixodidae</taxon>
        <taxon>Rhipicephalinae</taxon>
        <taxon>Rhipicephalus</taxon>
        <taxon>Boophilus</taxon>
    </lineage>
</organism>
<reference evidence="1" key="1">
    <citation type="journal article" date="2020" name="Cell">
        <title>Large-Scale Comparative Analyses of Tick Genomes Elucidate Their Genetic Diversity and Vector Capacities.</title>
        <authorList>
            <consortium name="Tick Genome and Microbiome Consortium (TIGMIC)"/>
            <person name="Jia N."/>
            <person name="Wang J."/>
            <person name="Shi W."/>
            <person name="Du L."/>
            <person name="Sun Y."/>
            <person name="Zhan W."/>
            <person name="Jiang J.F."/>
            <person name="Wang Q."/>
            <person name="Zhang B."/>
            <person name="Ji P."/>
            <person name="Bell-Sakyi L."/>
            <person name="Cui X.M."/>
            <person name="Yuan T.T."/>
            <person name="Jiang B.G."/>
            <person name="Yang W.F."/>
            <person name="Lam T.T."/>
            <person name="Chang Q.C."/>
            <person name="Ding S.J."/>
            <person name="Wang X.J."/>
            <person name="Zhu J.G."/>
            <person name="Ruan X.D."/>
            <person name="Zhao L."/>
            <person name="Wei J.T."/>
            <person name="Ye R.Z."/>
            <person name="Que T.C."/>
            <person name="Du C.H."/>
            <person name="Zhou Y.H."/>
            <person name="Cheng J.X."/>
            <person name="Dai P.F."/>
            <person name="Guo W.B."/>
            <person name="Han X.H."/>
            <person name="Huang E.J."/>
            <person name="Li L.F."/>
            <person name="Wei W."/>
            <person name="Gao Y.C."/>
            <person name="Liu J.Z."/>
            <person name="Shao H.Z."/>
            <person name="Wang X."/>
            <person name="Wang C.C."/>
            <person name="Yang T.C."/>
            <person name="Huo Q.B."/>
            <person name="Li W."/>
            <person name="Chen H.Y."/>
            <person name="Chen S.E."/>
            <person name="Zhou L.G."/>
            <person name="Ni X.B."/>
            <person name="Tian J.H."/>
            <person name="Sheng Y."/>
            <person name="Liu T."/>
            <person name="Pan Y.S."/>
            <person name="Xia L.Y."/>
            <person name="Li J."/>
            <person name="Zhao F."/>
            <person name="Cao W.C."/>
        </authorList>
    </citation>
    <scope>NUCLEOTIDE SEQUENCE</scope>
    <source>
        <strain evidence="1">Rmic-2018</strain>
    </source>
</reference>
<evidence type="ECO:0008006" key="3">
    <source>
        <dbReference type="Google" id="ProtNLM"/>
    </source>
</evidence>
<name>A0A9J6DWG1_RHIMP</name>
<comment type="caution">
    <text evidence="1">The sequence shown here is derived from an EMBL/GenBank/DDBJ whole genome shotgun (WGS) entry which is preliminary data.</text>
</comment>
<dbReference type="AlphaFoldDB" id="A0A9J6DWG1"/>
<accession>A0A9J6DWG1</accession>
<evidence type="ECO:0000313" key="2">
    <source>
        <dbReference type="Proteomes" id="UP000821866"/>
    </source>
</evidence>
<dbReference type="Proteomes" id="UP000821866">
    <property type="component" value="Unassembled WGS sequence"/>
</dbReference>
<sequence>MANDHAGRCSVIMLAAERKCFELHFGSAAALSRCYSERHCAYRERLIQRLLLKLRHKRPINVNLCMAFEMVAATWVATSPSLTENCFKHVGFATTVQPSPTVCASASPHEDLDEGALDGESSGSAVPLSLTNVWGVLRAINIDTPDELTVDAFVRPNDDIVVYEEVTDEAMIESVCEADDTEDQEDARGETQLSGCFGCAGHPSLLLWRT</sequence>
<reference evidence="1" key="2">
    <citation type="submission" date="2021-09" db="EMBL/GenBank/DDBJ databases">
        <authorList>
            <person name="Jia N."/>
            <person name="Wang J."/>
            <person name="Shi W."/>
            <person name="Du L."/>
            <person name="Sun Y."/>
            <person name="Zhan W."/>
            <person name="Jiang J."/>
            <person name="Wang Q."/>
            <person name="Zhang B."/>
            <person name="Ji P."/>
            <person name="Sakyi L.B."/>
            <person name="Cui X."/>
            <person name="Yuan T."/>
            <person name="Jiang B."/>
            <person name="Yang W."/>
            <person name="Lam T.T.-Y."/>
            <person name="Chang Q."/>
            <person name="Ding S."/>
            <person name="Wang X."/>
            <person name="Zhu J."/>
            <person name="Ruan X."/>
            <person name="Zhao L."/>
            <person name="Wei J."/>
            <person name="Que T."/>
            <person name="Du C."/>
            <person name="Cheng J."/>
            <person name="Dai P."/>
            <person name="Han X."/>
            <person name="Huang E."/>
            <person name="Gao Y."/>
            <person name="Liu J."/>
            <person name="Shao H."/>
            <person name="Ye R."/>
            <person name="Li L."/>
            <person name="Wei W."/>
            <person name="Wang X."/>
            <person name="Wang C."/>
            <person name="Huo Q."/>
            <person name="Li W."/>
            <person name="Guo W."/>
            <person name="Chen H."/>
            <person name="Chen S."/>
            <person name="Zhou L."/>
            <person name="Zhou L."/>
            <person name="Ni X."/>
            <person name="Tian J."/>
            <person name="Zhou Y."/>
            <person name="Sheng Y."/>
            <person name="Liu T."/>
            <person name="Pan Y."/>
            <person name="Xia L."/>
            <person name="Li J."/>
            <person name="Zhao F."/>
            <person name="Cao W."/>
        </authorList>
    </citation>
    <scope>NUCLEOTIDE SEQUENCE</scope>
    <source>
        <strain evidence="1">Rmic-2018</strain>
        <tissue evidence="1">Larvae</tissue>
    </source>
</reference>
<protein>
    <recommendedName>
        <fullName evidence="3">Tick transposon</fullName>
    </recommendedName>
</protein>
<proteinExistence type="predicted"/>
<keyword evidence="2" id="KW-1185">Reference proteome</keyword>
<gene>
    <name evidence="1" type="ORF">HPB51_020404</name>
</gene>